<dbReference type="RefSeq" id="WP_138366430.1">
    <property type="nucleotide sequence ID" value="NZ_VCEJ01000004.1"/>
</dbReference>
<comment type="caution">
    <text evidence="2">The sequence shown here is derived from an EMBL/GenBank/DDBJ whole genome shotgun (WGS) entry which is preliminary data.</text>
</comment>
<evidence type="ECO:0000313" key="3">
    <source>
        <dbReference type="Proteomes" id="UP000306402"/>
    </source>
</evidence>
<reference evidence="2 3" key="1">
    <citation type="submission" date="2019-05" db="EMBL/GenBank/DDBJ databases">
        <authorList>
            <person name="Qu J.-H."/>
        </authorList>
    </citation>
    <scope>NUCLEOTIDE SEQUENCE [LARGE SCALE GENOMIC DNA]</scope>
    <source>
        <strain evidence="2 3">T17</strain>
    </source>
</reference>
<keyword evidence="3" id="KW-1185">Reference proteome</keyword>
<dbReference type="Gene3D" id="3.40.50.1110">
    <property type="entry name" value="SGNH hydrolase"/>
    <property type="match status" value="1"/>
</dbReference>
<gene>
    <name evidence="2" type="ORF">FEN17_16500</name>
</gene>
<dbReference type="InterPro" id="IPR013830">
    <property type="entry name" value="SGNH_hydro"/>
</dbReference>
<dbReference type="Pfam" id="PF13472">
    <property type="entry name" value="Lipase_GDSL_2"/>
    <property type="match status" value="1"/>
</dbReference>
<accession>A0A5R9KY22</accession>
<dbReference type="GO" id="GO:0016788">
    <property type="term" value="F:hydrolase activity, acting on ester bonds"/>
    <property type="evidence" value="ECO:0007669"/>
    <property type="project" value="UniProtKB-ARBA"/>
</dbReference>
<dbReference type="Proteomes" id="UP000306402">
    <property type="component" value="Unassembled WGS sequence"/>
</dbReference>
<dbReference type="AlphaFoldDB" id="A0A5R9KY22"/>
<sequence length="241" mass="27086">MKKYILALLVIGLNACHKQPQTSSQGASAAVKNLGQPWEPDYKVDRSEGAILAFEKQDAEKMPAPGGIVLTGSSSFTKWTSAPQDLAPLPIINRGFGGSTLPEVIYYADRTITKYNPKTVVIYCENDMFGSKPKTPEQVRDAYVTLCQKIRAKQPDVRLYGISLKPSPSRWAKKDDVIKANQLIQDYIKSDKKHSYIDVWPVMLKNGRPDPAIYVKDSLHMNDEGYRRWTKVLKPILEKTS</sequence>
<evidence type="ECO:0000313" key="2">
    <source>
        <dbReference type="EMBL" id="TLV01058.1"/>
    </source>
</evidence>
<proteinExistence type="predicted"/>
<dbReference type="OrthoDB" id="9790057at2"/>
<dbReference type="EMBL" id="VCEJ01000004">
    <property type="protein sequence ID" value="TLV01058.1"/>
    <property type="molecule type" value="Genomic_DNA"/>
</dbReference>
<evidence type="ECO:0000259" key="1">
    <source>
        <dbReference type="Pfam" id="PF13472"/>
    </source>
</evidence>
<dbReference type="SUPFAM" id="SSF52266">
    <property type="entry name" value="SGNH hydrolase"/>
    <property type="match status" value="1"/>
</dbReference>
<feature type="domain" description="SGNH hydrolase-type esterase" evidence="1">
    <location>
        <begin position="74"/>
        <end position="228"/>
    </location>
</feature>
<organism evidence="2 3">
    <name type="scientific">Dyadobacter luticola</name>
    <dbReference type="NCBI Taxonomy" id="1979387"/>
    <lineage>
        <taxon>Bacteria</taxon>
        <taxon>Pseudomonadati</taxon>
        <taxon>Bacteroidota</taxon>
        <taxon>Cytophagia</taxon>
        <taxon>Cytophagales</taxon>
        <taxon>Spirosomataceae</taxon>
        <taxon>Dyadobacter</taxon>
    </lineage>
</organism>
<protein>
    <recommendedName>
        <fullName evidence="1">SGNH hydrolase-type esterase domain-containing protein</fullName>
    </recommendedName>
</protein>
<dbReference type="InterPro" id="IPR036514">
    <property type="entry name" value="SGNH_hydro_sf"/>
</dbReference>
<name>A0A5R9KY22_9BACT</name>